<dbReference type="AlphaFoldDB" id="A0A1L9UGC9"/>
<accession>A0A1L9UGC9</accession>
<dbReference type="RefSeq" id="XP_067477985.1">
    <property type="nucleotide sequence ID" value="XM_067619936.1"/>
</dbReference>
<dbReference type="OrthoDB" id="10271613at2759"/>
<dbReference type="VEuPathDB" id="FungiDB:ASPBRDRAFT_180981"/>
<dbReference type="GeneID" id="93572424"/>
<reference evidence="2" key="1">
    <citation type="journal article" date="2017" name="Genome Biol.">
        <title>Comparative genomics reveals high biological diversity and specific adaptations in the industrially and medically important fungal genus Aspergillus.</title>
        <authorList>
            <person name="de Vries R.P."/>
            <person name="Riley R."/>
            <person name="Wiebenga A."/>
            <person name="Aguilar-Osorio G."/>
            <person name="Amillis S."/>
            <person name="Uchima C.A."/>
            <person name="Anderluh G."/>
            <person name="Asadollahi M."/>
            <person name="Askin M."/>
            <person name="Barry K."/>
            <person name="Battaglia E."/>
            <person name="Bayram O."/>
            <person name="Benocci T."/>
            <person name="Braus-Stromeyer S.A."/>
            <person name="Caldana C."/>
            <person name="Canovas D."/>
            <person name="Cerqueira G.C."/>
            <person name="Chen F."/>
            <person name="Chen W."/>
            <person name="Choi C."/>
            <person name="Clum A."/>
            <person name="Dos Santos R.A."/>
            <person name="Damasio A.R."/>
            <person name="Diallinas G."/>
            <person name="Emri T."/>
            <person name="Fekete E."/>
            <person name="Flipphi M."/>
            <person name="Freyberg S."/>
            <person name="Gallo A."/>
            <person name="Gournas C."/>
            <person name="Habgood R."/>
            <person name="Hainaut M."/>
            <person name="Harispe M.L."/>
            <person name="Henrissat B."/>
            <person name="Hilden K.S."/>
            <person name="Hope R."/>
            <person name="Hossain A."/>
            <person name="Karabika E."/>
            <person name="Karaffa L."/>
            <person name="Karanyi Z."/>
            <person name="Krasevec N."/>
            <person name="Kuo A."/>
            <person name="Kusch H."/>
            <person name="LaButti K."/>
            <person name="Lagendijk E.L."/>
            <person name="Lapidus A."/>
            <person name="Levasseur A."/>
            <person name="Lindquist E."/>
            <person name="Lipzen A."/>
            <person name="Logrieco A.F."/>
            <person name="MacCabe A."/>
            <person name="Maekelae M.R."/>
            <person name="Malavazi I."/>
            <person name="Melin P."/>
            <person name="Meyer V."/>
            <person name="Mielnichuk N."/>
            <person name="Miskei M."/>
            <person name="Molnar A.P."/>
            <person name="Mule G."/>
            <person name="Ngan C.Y."/>
            <person name="Orejas M."/>
            <person name="Orosz E."/>
            <person name="Ouedraogo J.P."/>
            <person name="Overkamp K.M."/>
            <person name="Park H.-S."/>
            <person name="Perrone G."/>
            <person name="Piumi F."/>
            <person name="Punt P.J."/>
            <person name="Ram A.F."/>
            <person name="Ramon A."/>
            <person name="Rauscher S."/>
            <person name="Record E."/>
            <person name="Riano-Pachon D.M."/>
            <person name="Robert V."/>
            <person name="Roehrig J."/>
            <person name="Ruller R."/>
            <person name="Salamov A."/>
            <person name="Salih N.S."/>
            <person name="Samson R.A."/>
            <person name="Sandor E."/>
            <person name="Sanguinetti M."/>
            <person name="Schuetze T."/>
            <person name="Sepcic K."/>
            <person name="Shelest E."/>
            <person name="Sherlock G."/>
            <person name="Sophianopoulou V."/>
            <person name="Squina F.M."/>
            <person name="Sun H."/>
            <person name="Susca A."/>
            <person name="Todd R.B."/>
            <person name="Tsang A."/>
            <person name="Unkles S.E."/>
            <person name="van de Wiele N."/>
            <person name="van Rossen-Uffink D."/>
            <person name="Oliveira J.V."/>
            <person name="Vesth T.C."/>
            <person name="Visser J."/>
            <person name="Yu J.-H."/>
            <person name="Zhou M."/>
            <person name="Andersen M.R."/>
            <person name="Archer D.B."/>
            <person name="Baker S.E."/>
            <person name="Benoit I."/>
            <person name="Brakhage A.A."/>
            <person name="Braus G.H."/>
            <person name="Fischer R."/>
            <person name="Frisvad J.C."/>
            <person name="Goldman G.H."/>
            <person name="Houbraken J."/>
            <person name="Oakley B."/>
            <person name="Pocsi I."/>
            <person name="Scazzocchio C."/>
            <person name="Seiboth B."/>
            <person name="vanKuyk P.A."/>
            <person name="Wortman J."/>
            <person name="Dyer P.S."/>
            <person name="Grigoriev I.V."/>
        </authorList>
    </citation>
    <scope>NUCLEOTIDE SEQUENCE [LARGE SCALE GENOMIC DNA]</scope>
    <source>
        <strain evidence="2">CBS 101740 / IMI 381727 / IBT 21946</strain>
    </source>
</reference>
<evidence type="ECO:0000313" key="1">
    <source>
        <dbReference type="EMBL" id="OJJ70737.1"/>
    </source>
</evidence>
<proteinExistence type="predicted"/>
<organism evidence="1 2">
    <name type="scientific">Aspergillus brasiliensis (strain CBS 101740 / IMI 381727 / IBT 21946)</name>
    <dbReference type="NCBI Taxonomy" id="767769"/>
    <lineage>
        <taxon>Eukaryota</taxon>
        <taxon>Fungi</taxon>
        <taxon>Dikarya</taxon>
        <taxon>Ascomycota</taxon>
        <taxon>Pezizomycotina</taxon>
        <taxon>Eurotiomycetes</taxon>
        <taxon>Eurotiomycetidae</taxon>
        <taxon>Eurotiales</taxon>
        <taxon>Aspergillaceae</taxon>
        <taxon>Aspergillus</taxon>
        <taxon>Aspergillus subgen. Circumdati</taxon>
    </lineage>
</organism>
<keyword evidence="2" id="KW-1185">Reference proteome</keyword>
<sequence length="103" mass="11570">MAWLTFRMRNAEVQERCCKPAAETLYLHYGVDFPCSPKYMNLLCSESVPQGETTMELLLAQSCAWLTWQAVVLSDRTCLLPTDSVRGCIDSNWRSASLSSGKT</sequence>
<evidence type="ECO:0000313" key="2">
    <source>
        <dbReference type="Proteomes" id="UP000184499"/>
    </source>
</evidence>
<name>A0A1L9UGC9_ASPBC</name>
<dbReference type="Proteomes" id="UP000184499">
    <property type="component" value="Unassembled WGS sequence"/>
</dbReference>
<dbReference type="EMBL" id="KV878686">
    <property type="protein sequence ID" value="OJJ70737.1"/>
    <property type="molecule type" value="Genomic_DNA"/>
</dbReference>
<dbReference type="OMA" id="VQERCCK"/>
<protein>
    <submittedName>
        <fullName evidence="1">Uncharacterized protein</fullName>
    </submittedName>
</protein>
<gene>
    <name evidence="1" type="ORF">ASPBRDRAFT_180981</name>
</gene>